<dbReference type="PRINTS" id="PR01590">
    <property type="entry name" value="HTHFIS"/>
</dbReference>
<dbReference type="RefSeq" id="WP_188567074.1">
    <property type="nucleotide sequence ID" value="NZ_BMED01000003.1"/>
</dbReference>
<organism evidence="11 12">
    <name type="scientific">Undibacterium terreum</name>
    <dbReference type="NCBI Taxonomy" id="1224302"/>
    <lineage>
        <taxon>Bacteria</taxon>
        <taxon>Pseudomonadati</taxon>
        <taxon>Pseudomonadota</taxon>
        <taxon>Betaproteobacteria</taxon>
        <taxon>Burkholderiales</taxon>
        <taxon>Oxalobacteraceae</taxon>
        <taxon>Undibacterium</taxon>
    </lineage>
</organism>
<evidence type="ECO:0000256" key="6">
    <source>
        <dbReference type="ARBA" id="ARBA00023125"/>
    </source>
</evidence>
<accession>A0A916UQQ4</accession>
<dbReference type="InterPro" id="IPR025943">
    <property type="entry name" value="Sigma_54_int_dom_ATP-bd_2"/>
</dbReference>
<dbReference type="EMBL" id="BMED01000003">
    <property type="protein sequence ID" value="GGC82097.1"/>
    <property type="molecule type" value="Genomic_DNA"/>
</dbReference>
<evidence type="ECO:0000256" key="3">
    <source>
        <dbReference type="ARBA" id="ARBA00022840"/>
    </source>
</evidence>
<sequence>MQAVLIEDEQAVRLATAQTLELAGFSVHACASAEQAQQWLHAAFAGIVVTDVRLPGLSGLDVLTQVVATDADLPVIVITGHGDISMAVSVMRNGAYDFIEKPYAAERLQETALRAQEKRRLVIENRALKQTLAARPDMPDLIGQSAPIEKVRKFIQNIGPTQADVLINGATGTGKEVVARLLHACSGRKGEFVAINCGALPESMFESEIFGHEAGAFTSAQKRRIGKLEYANGGTVFLDEIESMPLALQVKLLRVLQERRLERLGGNAQIDLDCRIIAASKMDLLAMSADGNFREDLYYRLSVVSLSLPRLNERRQDIPLLLAHFVQKAALRYQKEVPDWQGAQLELWKQRDWPGNVRELRNFADKLVLGVLDDDAADAEGGRGGVSAGADTLPRRMDAFEATLIAEAMKLAAGNVAAASESLGIPKKTLYDKLKKYQLSAARGSD</sequence>
<dbReference type="SUPFAM" id="SSF52172">
    <property type="entry name" value="CheY-like"/>
    <property type="match status" value="1"/>
</dbReference>
<gene>
    <name evidence="11" type="primary">dctD-1</name>
    <name evidence="11" type="ORF">GCM10011396_31750</name>
</gene>
<dbReference type="GO" id="GO:0006355">
    <property type="term" value="P:regulation of DNA-templated transcription"/>
    <property type="evidence" value="ECO:0007669"/>
    <property type="project" value="InterPro"/>
</dbReference>
<name>A0A916UQQ4_9BURK</name>
<dbReference type="SUPFAM" id="SSF52540">
    <property type="entry name" value="P-loop containing nucleoside triphosphate hydrolases"/>
    <property type="match status" value="1"/>
</dbReference>
<evidence type="ECO:0000256" key="1">
    <source>
        <dbReference type="ARBA" id="ARBA00022553"/>
    </source>
</evidence>
<dbReference type="PROSITE" id="PS00688">
    <property type="entry name" value="SIGMA54_INTERACT_3"/>
    <property type="match status" value="1"/>
</dbReference>
<protein>
    <submittedName>
        <fullName evidence="11">Sigma-54-dependent Fis family transcriptional regulator</fullName>
    </submittedName>
</protein>
<dbReference type="PANTHER" id="PTHR32071:SF57">
    <property type="entry name" value="C4-DICARBOXYLATE TRANSPORT TRANSCRIPTIONAL REGULATORY PROTEIN DCTD"/>
    <property type="match status" value="1"/>
</dbReference>
<evidence type="ECO:0000256" key="7">
    <source>
        <dbReference type="ARBA" id="ARBA00023163"/>
    </source>
</evidence>
<dbReference type="InterPro" id="IPR009057">
    <property type="entry name" value="Homeodomain-like_sf"/>
</dbReference>
<proteinExistence type="predicted"/>
<keyword evidence="3" id="KW-0067">ATP-binding</keyword>
<evidence type="ECO:0000256" key="4">
    <source>
        <dbReference type="ARBA" id="ARBA00023012"/>
    </source>
</evidence>
<keyword evidence="6" id="KW-0238">DNA-binding</keyword>
<dbReference type="InterPro" id="IPR002078">
    <property type="entry name" value="Sigma_54_int"/>
</dbReference>
<dbReference type="Gene3D" id="3.40.50.300">
    <property type="entry name" value="P-loop containing nucleotide triphosphate hydrolases"/>
    <property type="match status" value="1"/>
</dbReference>
<keyword evidence="2" id="KW-0547">Nucleotide-binding</keyword>
<feature type="domain" description="Sigma-54 factor interaction" evidence="9">
    <location>
        <begin position="141"/>
        <end position="369"/>
    </location>
</feature>
<keyword evidence="4" id="KW-0902">Two-component regulatory system</keyword>
<dbReference type="GO" id="GO:0000160">
    <property type="term" value="P:phosphorelay signal transduction system"/>
    <property type="evidence" value="ECO:0007669"/>
    <property type="project" value="UniProtKB-KW"/>
</dbReference>
<dbReference type="PANTHER" id="PTHR32071">
    <property type="entry name" value="TRANSCRIPTIONAL REGULATORY PROTEIN"/>
    <property type="match status" value="1"/>
</dbReference>
<feature type="modified residue" description="4-aspartylphosphate" evidence="8">
    <location>
        <position position="51"/>
    </location>
</feature>
<keyword evidence="7" id="KW-0804">Transcription</keyword>
<reference evidence="11" key="1">
    <citation type="journal article" date="2014" name="Int. J. Syst. Evol. Microbiol.">
        <title>Complete genome sequence of Corynebacterium casei LMG S-19264T (=DSM 44701T), isolated from a smear-ripened cheese.</title>
        <authorList>
            <consortium name="US DOE Joint Genome Institute (JGI-PGF)"/>
            <person name="Walter F."/>
            <person name="Albersmeier A."/>
            <person name="Kalinowski J."/>
            <person name="Ruckert C."/>
        </authorList>
    </citation>
    <scope>NUCLEOTIDE SEQUENCE</scope>
    <source>
        <strain evidence="11">CGMCC 1.10998</strain>
    </source>
</reference>
<dbReference type="Pfam" id="PF02954">
    <property type="entry name" value="HTH_8"/>
    <property type="match status" value="1"/>
</dbReference>
<keyword evidence="1 8" id="KW-0597">Phosphoprotein</keyword>
<dbReference type="Pfam" id="PF00072">
    <property type="entry name" value="Response_reg"/>
    <property type="match status" value="1"/>
</dbReference>
<dbReference type="InterPro" id="IPR025944">
    <property type="entry name" value="Sigma_54_int_dom_CS"/>
</dbReference>
<keyword evidence="5" id="KW-0805">Transcription regulation</keyword>
<dbReference type="SUPFAM" id="SSF46689">
    <property type="entry name" value="Homeodomain-like"/>
    <property type="match status" value="1"/>
</dbReference>
<dbReference type="Pfam" id="PF00158">
    <property type="entry name" value="Sigma54_activat"/>
    <property type="match status" value="1"/>
</dbReference>
<dbReference type="AlphaFoldDB" id="A0A916UQQ4"/>
<evidence type="ECO:0000256" key="8">
    <source>
        <dbReference type="PROSITE-ProRule" id="PRU00169"/>
    </source>
</evidence>
<keyword evidence="12" id="KW-1185">Reference proteome</keyword>
<evidence type="ECO:0000313" key="12">
    <source>
        <dbReference type="Proteomes" id="UP000637423"/>
    </source>
</evidence>
<evidence type="ECO:0000256" key="2">
    <source>
        <dbReference type="ARBA" id="ARBA00022741"/>
    </source>
</evidence>
<dbReference type="GO" id="GO:0005524">
    <property type="term" value="F:ATP binding"/>
    <property type="evidence" value="ECO:0007669"/>
    <property type="project" value="UniProtKB-KW"/>
</dbReference>
<reference evidence="11" key="2">
    <citation type="submission" date="2020-09" db="EMBL/GenBank/DDBJ databases">
        <authorList>
            <person name="Sun Q."/>
            <person name="Zhou Y."/>
        </authorList>
    </citation>
    <scope>NUCLEOTIDE SEQUENCE</scope>
    <source>
        <strain evidence="11">CGMCC 1.10998</strain>
    </source>
</reference>
<dbReference type="InterPro" id="IPR027417">
    <property type="entry name" value="P-loop_NTPase"/>
</dbReference>
<dbReference type="Gene3D" id="1.10.8.60">
    <property type="match status" value="1"/>
</dbReference>
<dbReference type="Proteomes" id="UP000637423">
    <property type="component" value="Unassembled WGS sequence"/>
</dbReference>
<feature type="domain" description="Response regulatory" evidence="10">
    <location>
        <begin position="2"/>
        <end position="116"/>
    </location>
</feature>
<dbReference type="PROSITE" id="PS50045">
    <property type="entry name" value="SIGMA54_INTERACT_4"/>
    <property type="match status" value="1"/>
</dbReference>
<dbReference type="Gene3D" id="1.10.10.60">
    <property type="entry name" value="Homeodomain-like"/>
    <property type="match status" value="1"/>
</dbReference>
<dbReference type="FunFam" id="3.40.50.2300:FF:000018">
    <property type="entry name" value="DNA-binding transcriptional regulator NtrC"/>
    <property type="match status" value="1"/>
</dbReference>
<dbReference type="Gene3D" id="3.40.50.2300">
    <property type="match status" value="1"/>
</dbReference>
<dbReference type="FunFam" id="3.40.50.300:FF:000006">
    <property type="entry name" value="DNA-binding transcriptional regulator NtrC"/>
    <property type="match status" value="1"/>
</dbReference>
<comment type="caution">
    <text evidence="11">The sequence shown here is derived from an EMBL/GenBank/DDBJ whole genome shotgun (WGS) entry which is preliminary data.</text>
</comment>
<dbReference type="CDD" id="cd00009">
    <property type="entry name" value="AAA"/>
    <property type="match status" value="1"/>
</dbReference>
<dbReference type="PROSITE" id="PS50110">
    <property type="entry name" value="RESPONSE_REGULATORY"/>
    <property type="match status" value="1"/>
</dbReference>
<dbReference type="GO" id="GO:0043565">
    <property type="term" value="F:sequence-specific DNA binding"/>
    <property type="evidence" value="ECO:0007669"/>
    <property type="project" value="InterPro"/>
</dbReference>
<evidence type="ECO:0000256" key="5">
    <source>
        <dbReference type="ARBA" id="ARBA00023015"/>
    </source>
</evidence>
<dbReference type="InterPro" id="IPR058031">
    <property type="entry name" value="AAA_lid_NorR"/>
</dbReference>
<dbReference type="PROSITE" id="PS00676">
    <property type="entry name" value="SIGMA54_INTERACT_2"/>
    <property type="match status" value="1"/>
</dbReference>
<evidence type="ECO:0000259" key="9">
    <source>
        <dbReference type="PROSITE" id="PS50045"/>
    </source>
</evidence>
<dbReference type="InterPro" id="IPR003593">
    <property type="entry name" value="AAA+_ATPase"/>
</dbReference>
<evidence type="ECO:0000259" key="10">
    <source>
        <dbReference type="PROSITE" id="PS50110"/>
    </source>
</evidence>
<dbReference type="SMART" id="SM00448">
    <property type="entry name" value="REC"/>
    <property type="match status" value="1"/>
</dbReference>
<dbReference type="Pfam" id="PF25601">
    <property type="entry name" value="AAA_lid_14"/>
    <property type="match status" value="1"/>
</dbReference>
<dbReference type="InterPro" id="IPR002197">
    <property type="entry name" value="HTH_Fis"/>
</dbReference>
<dbReference type="CDD" id="cd17549">
    <property type="entry name" value="REC_DctD-like"/>
    <property type="match status" value="1"/>
</dbReference>
<dbReference type="SMART" id="SM00382">
    <property type="entry name" value="AAA"/>
    <property type="match status" value="1"/>
</dbReference>
<dbReference type="InterPro" id="IPR001789">
    <property type="entry name" value="Sig_transdc_resp-reg_receiver"/>
</dbReference>
<evidence type="ECO:0000313" key="11">
    <source>
        <dbReference type="EMBL" id="GGC82097.1"/>
    </source>
</evidence>
<dbReference type="InterPro" id="IPR011006">
    <property type="entry name" value="CheY-like_superfamily"/>
</dbReference>